<dbReference type="Gene3D" id="3.30.750.24">
    <property type="entry name" value="STAS domain"/>
    <property type="match status" value="1"/>
</dbReference>
<protein>
    <submittedName>
        <fullName evidence="12">Serine-threonine protein kinase and sulfate transporter family protein</fullName>
    </submittedName>
</protein>
<dbReference type="GO" id="GO:0000329">
    <property type="term" value="C:fungal-type vacuole membrane"/>
    <property type="evidence" value="ECO:0007669"/>
    <property type="project" value="UniProtKB-ARBA"/>
</dbReference>
<keyword evidence="6 9" id="KW-1133">Transmembrane helix</keyword>
<feature type="transmembrane region" description="Helical" evidence="9">
    <location>
        <begin position="470"/>
        <end position="487"/>
    </location>
</feature>
<dbReference type="HOGENOM" id="CLU_248095_0_0_1"/>
<dbReference type="GO" id="GO:0034490">
    <property type="term" value="P:basic amino acid transmembrane import into vacuole"/>
    <property type="evidence" value="ECO:0007669"/>
    <property type="project" value="UniProtKB-ARBA"/>
</dbReference>
<evidence type="ECO:0000256" key="8">
    <source>
        <dbReference type="SAM" id="MobiDB-lite"/>
    </source>
</evidence>
<name>A0A0A1UXU7_9HYPO</name>
<evidence type="ECO:0000256" key="5">
    <source>
        <dbReference type="ARBA" id="ARBA00022970"/>
    </source>
</evidence>
<dbReference type="Pfam" id="PF01740">
    <property type="entry name" value="STAS"/>
    <property type="match status" value="1"/>
</dbReference>
<feature type="compositionally biased region" description="Polar residues" evidence="8">
    <location>
        <begin position="216"/>
        <end position="227"/>
    </location>
</feature>
<dbReference type="InterPro" id="IPR014710">
    <property type="entry name" value="RmlC-like_jellyroll"/>
</dbReference>
<dbReference type="InterPro" id="IPR052706">
    <property type="entry name" value="Membrane-Transporter-like"/>
</dbReference>
<feature type="transmembrane region" description="Helical" evidence="9">
    <location>
        <begin position="389"/>
        <end position="411"/>
    </location>
</feature>
<keyword evidence="2" id="KW-0813">Transport</keyword>
<evidence type="ECO:0000313" key="13">
    <source>
        <dbReference type="Proteomes" id="UP000030151"/>
    </source>
</evidence>
<dbReference type="FunFam" id="3.30.750.24:FF:000012">
    <property type="entry name" value="Sulfate transporter family protein"/>
    <property type="match status" value="1"/>
</dbReference>
<reference evidence="12 13" key="1">
    <citation type="submission" date="2014-02" db="EMBL/GenBank/DDBJ databases">
        <title>The genome sequence of the entomopathogenic fungus Metarhizium robertsii ARSEF 2575.</title>
        <authorList>
            <person name="Giuliano Garisto Donzelli B."/>
            <person name="Roe B.A."/>
            <person name="Macmil S.L."/>
            <person name="Krasnoff S.B."/>
            <person name="Gibson D.M."/>
        </authorList>
    </citation>
    <scope>NUCLEOTIDE SEQUENCE [LARGE SCALE GENOMIC DNA]</scope>
    <source>
        <strain evidence="12 13">ARSEF 2575</strain>
    </source>
</reference>
<feature type="region of interest" description="Disordered" evidence="8">
    <location>
        <begin position="1117"/>
        <end position="1186"/>
    </location>
</feature>
<accession>A0A0A1UXU7</accession>
<evidence type="ECO:0000256" key="6">
    <source>
        <dbReference type="ARBA" id="ARBA00022989"/>
    </source>
</evidence>
<dbReference type="CDD" id="cd07042">
    <property type="entry name" value="STAS_SulP_like_sulfate_transporter"/>
    <property type="match status" value="1"/>
</dbReference>
<evidence type="ECO:0000256" key="1">
    <source>
        <dbReference type="ARBA" id="ARBA00004128"/>
    </source>
</evidence>
<feature type="region of interest" description="Disordered" evidence="8">
    <location>
        <begin position="118"/>
        <end position="155"/>
    </location>
</feature>
<evidence type="ECO:0000256" key="2">
    <source>
        <dbReference type="ARBA" id="ARBA00022448"/>
    </source>
</evidence>
<sequence length="1513" mass="165824">MSTSILSFSPWRSRSSSFSSQIACQQSSHDDVAEAATSHDDSAQRLSSSAGSPKAYREPIRSYLHASVRGQLPPVDSEQNARTVREDTAELASYLLSDGTTARRPSFLQRNRASVQDLFSQAQDGRKRTEDDAAASGTIPEVSEPASPEGRDMDTAADTAADIAAEETGPSMLSHLLKRSPPHSVTADAPISTEPRAVESRQRRKASEDEHDQPRQPEQTPAATEQTPLLGHVSDESDDIGDLEGQKDTQLRKWYAGFVEKGQKLEGHVSHVVRVAVNPHRWDRKALWHNMVVEPVSCLPAVTVGLLLNILDALSYGMILFPLGKQLFSHLGPAGISIYYVSTIVAQVTFSSGSIFRGAIGSELIEVVPFFHNMAQKIMDNVGEDKPDAVIATTIVAYAASSIMTGLVFYLMGRFKFGYMVGFIPRHILIGCIGGVGWFLIATGFEVSARLDGLEYNLDTLNKLTRSDTLLLWIFPLVLATFLFYGQSKIRSKYFLPLFILAIPLVFYIFVFSIDALEVDALRDKGWIFQGPPQGEPWWYFYTLYQFSLVQWDAILEVVPAMMALTFFGILHVPINVPALALNTGEDNADLDKELKLHGYSNILSGCMGSIQNYLVYANTIFFVRSGGDNRLAGYILAAATFGVMMIGPSLIGFIPVMMVGTLIFDLGFELLLEAIWLPRKKLKIAEYLTVIVIVLVMGIHDFVVGIGVGILLAFVSLIIQTSRVSAVRGSYDGGVVSSTVRRNPSQHHYLNQVGQQIYIMKLTGYLFFGTIVSVEENIRALLDDHAFSKKPIKFLILDLWHVTGLDYSAGEAFNTISRLLDKKGVLFVLSGVDAESQLGRNLRAVGLDNDKIEVNMLPNLNSALEGCENELLKTLYARQEELNSAKRIATPSLDVPTAANSSSLSSFDPPFNSPRQTHLVEAAREALTSVDIPHPSKWQGFNEPLRLMLQIFQGLSGKNEDFWFQATPYFKRKEYSAGTVLFRRGEEANGFYLVERGILRADCWHYMWRITLLFGDGTHGNGGGGEGLCSVANGLRGVGEIAKGSAECCKGVFEDIVEVDEREDEFYHVVYSDYSGVSELHHAFSDWDKLYDLQPHMYTTSEKNVKRLATRRLLRRRQPTPQILRPSSAIQREDGSAMPQSIRSILGKPRVTKPKPRSSSSQTAQSSPVRRKRPPPEPQDDALFPLKFGDLGAAPILTSQEELILRDVPQAMRYIRSRMFSAVPGSGFTSTRLAEVLNYRASMPPLVTAGHVNAVLTSSPGKIERQVAELVGKGVLRRVRVERRGGVGEALIEVGDLEEMLRRAAAQGEISDAAGAKFRQVLQGDAAAQRVERGGGEGDDGLTARQADELVRAGFLTSSTAAPGSTLHVRPEDRTTLTSIQHVARFASGTVSAVGGPNAIHLAGGGGGAPALTRRGGGLAALRIAVPGHGRFLKLADAAVDWVREALGKTKWGEGPESWLKERFEGNGLYGTRWKEFWGVEWEWVLGQAVGLGVVEVFETGSVGKGVRALGG</sequence>
<keyword evidence="7 9" id="KW-0472">Membrane</keyword>
<dbReference type="PROSITE" id="PS50042">
    <property type="entry name" value="CNMP_BINDING_3"/>
    <property type="match status" value="1"/>
</dbReference>
<comment type="subcellular location">
    <subcellularLocation>
        <location evidence="1">Vacuole membrane</location>
        <topology evidence="1">Multi-pass membrane protein</topology>
    </subcellularLocation>
</comment>
<dbReference type="PANTHER" id="PTHR43310:SF4">
    <property type="entry name" value="AFR304WP"/>
    <property type="match status" value="1"/>
</dbReference>
<feature type="domain" description="STAS" evidence="11">
    <location>
        <begin position="758"/>
        <end position="868"/>
    </location>
</feature>
<feature type="domain" description="Cyclic nucleotide-binding" evidence="10">
    <location>
        <begin position="974"/>
        <end position="998"/>
    </location>
</feature>
<proteinExistence type="predicted"/>
<dbReference type="Pfam" id="PF10494">
    <property type="entry name" value="Stk19"/>
    <property type="match status" value="1"/>
</dbReference>
<feature type="region of interest" description="Disordered" evidence="8">
    <location>
        <begin position="19"/>
        <end position="85"/>
    </location>
</feature>
<comment type="caution">
    <text evidence="12">The sequence shown here is derived from an EMBL/GenBank/DDBJ whole genome shotgun (WGS) entry which is preliminary data.</text>
</comment>
<feature type="transmembrane region" description="Helical" evidence="9">
    <location>
        <begin position="658"/>
        <end position="677"/>
    </location>
</feature>
<feature type="transmembrane region" description="Helical" evidence="9">
    <location>
        <begin position="423"/>
        <end position="445"/>
    </location>
</feature>
<gene>
    <name evidence="12" type="ORF">X797_003866</name>
</gene>
<dbReference type="SUPFAM" id="SSF51206">
    <property type="entry name" value="cAMP-binding domain-like"/>
    <property type="match status" value="1"/>
</dbReference>
<evidence type="ECO:0000256" key="3">
    <source>
        <dbReference type="ARBA" id="ARBA00022554"/>
    </source>
</evidence>
<dbReference type="InterPro" id="IPR018490">
    <property type="entry name" value="cNMP-bd_dom_sf"/>
</dbReference>
<feature type="transmembrane region" description="Helical" evidence="9">
    <location>
        <begin position="299"/>
        <end position="324"/>
    </location>
</feature>
<dbReference type="PROSITE" id="PS50801">
    <property type="entry name" value="STAS"/>
    <property type="match status" value="1"/>
</dbReference>
<dbReference type="EMBL" id="JELW01000004">
    <property type="protein sequence ID" value="EXV02744.1"/>
    <property type="molecule type" value="Genomic_DNA"/>
</dbReference>
<evidence type="ECO:0000259" key="11">
    <source>
        <dbReference type="PROSITE" id="PS50801"/>
    </source>
</evidence>
<keyword evidence="5" id="KW-0029">Amino-acid transport</keyword>
<dbReference type="OrthoDB" id="409725at2759"/>
<dbReference type="InterPro" id="IPR036513">
    <property type="entry name" value="STAS_dom_sf"/>
</dbReference>
<feature type="transmembrane region" description="Helical" evidence="9">
    <location>
        <begin position="632"/>
        <end position="652"/>
    </location>
</feature>
<evidence type="ECO:0000256" key="4">
    <source>
        <dbReference type="ARBA" id="ARBA00022692"/>
    </source>
</evidence>
<keyword evidence="3" id="KW-0926">Vacuole</keyword>
<dbReference type="PANTHER" id="PTHR43310">
    <property type="entry name" value="SULFATE TRANSPORTER YBAR-RELATED"/>
    <property type="match status" value="1"/>
</dbReference>
<feature type="transmembrane region" description="Helical" evidence="9">
    <location>
        <begin position="336"/>
        <end position="360"/>
    </location>
</feature>
<dbReference type="Pfam" id="PF00916">
    <property type="entry name" value="Sulfate_transp"/>
    <property type="match status" value="1"/>
</dbReference>
<dbReference type="Gene3D" id="2.60.120.10">
    <property type="entry name" value="Jelly Rolls"/>
    <property type="match status" value="1"/>
</dbReference>
<feature type="transmembrane region" description="Helical" evidence="9">
    <location>
        <begin position="689"/>
        <end position="720"/>
    </location>
</feature>
<feature type="compositionally biased region" description="Basic and acidic residues" evidence="8">
    <location>
        <begin position="28"/>
        <end position="43"/>
    </location>
</feature>
<dbReference type="eggNOG" id="KOG0236">
    <property type="taxonomic scope" value="Eukaryota"/>
</dbReference>
<keyword evidence="12" id="KW-0418">Kinase</keyword>
<organism evidence="12 13">
    <name type="scientific">Metarhizium robertsii</name>
    <dbReference type="NCBI Taxonomy" id="568076"/>
    <lineage>
        <taxon>Eukaryota</taxon>
        <taxon>Fungi</taxon>
        <taxon>Dikarya</taxon>
        <taxon>Ascomycota</taxon>
        <taxon>Pezizomycotina</taxon>
        <taxon>Sordariomycetes</taxon>
        <taxon>Hypocreomycetidae</taxon>
        <taxon>Hypocreales</taxon>
        <taxon>Clavicipitaceae</taxon>
        <taxon>Metarhizium</taxon>
    </lineage>
</organism>
<dbReference type="InterPro" id="IPR000595">
    <property type="entry name" value="cNMP-bd_dom"/>
</dbReference>
<dbReference type="Proteomes" id="UP000030151">
    <property type="component" value="Unassembled WGS sequence"/>
</dbReference>
<dbReference type="InterPro" id="IPR018865">
    <property type="entry name" value="STK19-like"/>
</dbReference>
<dbReference type="CDD" id="cd00038">
    <property type="entry name" value="CAP_ED"/>
    <property type="match status" value="1"/>
</dbReference>
<evidence type="ECO:0000259" key="10">
    <source>
        <dbReference type="PROSITE" id="PS50042"/>
    </source>
</evidence>
<keyword evidence="12" id="KW-0808">Transferase</keyword>
<feature type="compositionally biased region" description="Basic and acidic residues" evidence="8">
    <location>
        <begin position="196"/>
        <end position="215"/>
    </location>
</feature>
<feature type="transmembrane region" description="Helical" evidence="9">
    <location>
        <begin position="494"/>
        <end position="517"/>
    </location>
</feature>
<keyword evidence="4 9" id="KW-0812">Transmembrane</keyword>
<evidence type="ECO:0000313" key="12">
    <source>
        <dbReference type="EMBL" id="EXV02744.1"/>
    </source>
</evidence>
<dbReference type="InterPro" id="IPR002645">
    <property type="entry name" value="STAS_dom"/>
</dbReference>
<dbReference type="GO" id="GO:0016301">
    <property type="term" value="F:kinase activity"/>
    <property type="evidence" value="ECO:0007669"/>
    <property type="project" value="UniProtKB-KW"/>
</dbReference>
<dbReference type="InterPro" id="IPR011547">
    <property type="entry name" value="SLC26A/SulP_dom"/>
</dbReference>
<feature type="region of interest" description="Disordered" evidence="8">
    <location>
        <begin position="174"/>
        <end position="245"/>
    </location>
</feature>
<evidence type="ECO:0000256" key="7">
    <source>
        <dbReference type="ARBA" id="ARBA00023136"/>
    </source>
</evidence>
<feature type="compositionally biased region" description="Low complexity" evidence="8">
    <location>
        <begin position="1159"/>
        <end position="1168"/>
    </location>
</feature>
<dbReference type="SUPFAM" id="SSF52091">
    <property type="entry name" value="SpoIIaa-like"/>
    <property type="match status" value="1"/>
</dbReference>
<evidence type="ECO:0000256" key="9">
    <source>
        <dbReference type="SAM" id="Phobius"/>
    </source>
</evidence>